<name>A0A6A6IN60_9PLEO</name>
<protein>
    <submittedName>
        <fullName evidence="2">Peptidase S15/CocE/NonD</fullName>
    </submittedName>
</protein>
<dbReference type="InterPro" id="IPR013736">
    <property type="entry name" value="Xaa-Pro_dipept_C"/>
</dbReference>
<dbReference type="SUPFAM" id="SSF49785">
    <property type="entry name" value="Galactose-binding domain-like"/>
    <property type="match status" value="1"/>
</dbReference>
<dbReference type="Gene3D" id="2.60.120.260">
    <property type="entry name" value="Galactose-binding domain-like"/>
    <property type="match status" value="1"/>
</dbReference>
<keyword evidence="3" id="KW-1185">Reference proteome</keyword>
<dbReference type="EMBL" id="ML987193">
    <property type="protein sequence ID" value="KAF2251000.1"/>
    <property type="molecule type" value="Genomic_DNA"/>
</dbReference>
<feature type="domain" description="Xaa-Pro dipeptidyl-peptidase C-terminal" evidence="1">
    <location>
        <begin position="19"/>
        <end position="280"/>
    </location>
</feature>
<evidence type="ECO:0000259" key="1">
    <source>
        <dbReference type="SMART" id="SM00939"/>
    </source>
</evidence>
<dbReference type="InterPro" id="IPR008979">
    <property type="entry name" value="Galactose-bd-like_sf"/>
</dbReference>
<accession>A0A6A6IN60</accession>
<gene>
    <name evidence="2" type="ORF">BU26DRAFT_592086</name>
</gene>
<proteinExistence type="predicted"/>
<dbReference type="OrthoDB" id="2578740at2759"/>
<dbReference type="AlphaFoldDB" id="A0A6A6IN60"/>
<evidence type="ECO:0000313" key="2">
    <source>
        <dbReference type="EMBL" id="KAF2251000.1"/>
    </source>
</evidence>
<dbReference type="SMART" id="SM00939">
    <property type="entry name" value="PepX_C"/>
    <property type="match status" value="1"/>
</dbReference>
<sequence>MWRCVEWCTSRPAARPPRHFFFDCYLRGIDNDWEQKTPKVRWDALQFGDRPATHDIVLEDFPVPGTEYRELFASSNGRLGDKPPPAAETVTYNSEDRQSRVEFTHTFSEPSRLIGLPKAILYMSCDTRDDFTVFVILRKKDRDGKDLIHMNFPVDATPIKSIAEIPQKQQHSVNLHMGQMGILRASHREIDASKNIHPQFPFHPHGREQKVPRGTVVKLEIGIWAMGVDFDAGESISLQVGGQYPSLSEFANWSEPRPEHELNRGQHKVHFGGEYPSSLILPYIGKP</sequence>
<organism evidence="2 3">
    <name type="scientific">Trematosphaeria pertusa</name>
    <dbReference type="NCBI Taxonomy" id="390896"/>
    <lineage>
        <taxon>Eukaryota</taxon>
        <taxon>Fungi</taxon>
        <taxon>Dikarya</taxon>
        <taxon>Ascomycota</taxon>
        <taxon>Pezizomycotina</taxon>
        <taxon>Dothideomycetes</taxon>
        <taxon>Pleosporomycetidae</taxon>
        <taxon>Pleosporales</taxon>
        <taxon>Massarineae</taxon>
        <taxon>Trematosphaeriaceae</taxon>
        <taxon>Trematosphaeria</taxon>
    </lineage>
</organism>
<dbReference type="Pfam" id="PF08530">
    <property type="entry name" value="PepX_C"/>
    <property type="match status" value="1"/>
</dbReference>
<dbReference type="GO" id="GO:0008239">
    <property type="term" value="F:dipeptidyl-peptidase activity"/>
    <property type="evidence" value="ECO:0007669"/>
    <property type="project" value="InterPro"/>
</dbReference>
<evidence type="ECO:0000313" key="3">
    <source>
        <dbReference type="Proteomes" id="UP000800094"/>
    </source>
</evidence>
<reference evidence="2" key="1">
    <citation type="journal article" date="2020" name="Stud. Mycol.">
        <title>101 Dothideomycetes genomes: a test case for predicting lifestyles and emergence of pathogens.</title>
        <authorList>
            <person name="Haridas S."/>
            <person name="Albert R."/>
            <person name="Binder M."/>
            <person name="Bloem J."/>
            <person name="Labutti K."/>
            <person name="Salamov A."/>
            <person name="Andreopoulos B."/>
            <person name="Baker S."/>
            <person name="Barry K."/>
            <person name="Bills G."/>
            <person name="Bluhm B."/>
            <person name="Cannon C."/>
            <person name="Castanera R."/>
            <person name="Culley D."/>
            <person name="Daum C."/>
            <person name="Ezra D."/>
            <person name="Gonzalez J."/>
            <person name="Henrissat B."/>
            <person name="Kuo A."/>
            <person name="Liang C."/>
            <person name="Lipzen A."/>
            <person name="Lutzoni F."/>
            <person name="Magnuson J."/>
            <person name="Mondo S."/>
            <person name="Nolan M."/>
            <person name="Ohm R."/>
            <person name="Pangilinan J."/>
            <person name="Park H.-J."/>
            <person name="Ramirez L."/>
            <person name="Alfaro M."/>
            <person name="Sun H."/>
            <person name="Tritt A."/>
            <person name="Yoshinaga Y."/>
            <person name="Zwiers L.-H."/>
            <person name="Turgeon B."/>
            <person name="Goodwin S."/>
            <person name="Spatafora J."/>
            <person name="Crous P."/>
            <person name="Grigoriev I."/>
        </authorList>
    </citation>
    <scope>NUCLEOTIDE SEQUENCE</scope>
    <source>
        <strain evidence="2">CBS 122368</strain>
    </source>
</reference>
<dbReference type="Proteomes" id="UP000800094">
    <property type="component" value="Unassembled WGS sequence"/>
</dbReference>
<dbReference type="GeneID" id="54588153"/>
<dbReference type="RefSeq" id="XP_033686004.1">
    <property type="nucleotide sequence ID" value="XM_033834823.1"/>
</dbReference>